<dbReference type="Gene3D" id="2.40.50.100">
    <property type="match status" value="1"/>
</dbReference>
<dbReference type="PANTHER" id="PTHR30097">
    <property type="entry name" value="CATION EFFLUX SYSTEM PROTEIN CUSB"/>
    <property type="match status" value="1"/>
</dbReference>
<keyword evidence="5" id="KW-1185">Reference proteome</keyword>
<evidence type="ECO:0000256" key="1">
    <source>
        <dbReference type="ARBA" id="ARBA00022448"/>
    </source>
</evidence>
<sequence length="369" mass="38561">MSLLLLLGIPVLAAAAEPDVGASAATGTNLIALEPAQQQAFGIVLAAPTSAGESLTRRYPARVTVPNRQQRVVSAPQAGILSALLVAEGEQVAANQILAEMRSPELVEAQSRFLEGVTRLALVETELKRDEMLHKEGVIAERRLLETQAKQRELLTQVDQGRQLLGLAGLSPTAIDQLAQTRKLSSTLPILAPIAGVVLEQLVSTGQSVAAATPLYRVAQLKPLWLEIHVPVDRVGGLAEGGRVLLPGLGTEGAIIAVGRMVHAEDQGVLVRAAVTEGTEQLRPGQFVEVQLASVAPETGWRVPAAAVVRNAGAAYLFVARPGGFVAMPIQVLAEEEQNAVVAGSLGLQDQVAVSGVIALKAAWLGAAQ</sequence>
<dbReference type="PANTHER" id="PTHR30097:SF4">
    <property type="entry name" value="SLR6042 PROTEIN"/>
    <property type="match status" value="1"/>
</dbReference>
<reference evidence="4 5" key="1">
    <citation type="submission" date="2017-03" db="EMBL/GenBank/DDBJ databases">
        <title>Complete genome sequence of Candidatus 'Thiodictyon syntrophicum' sp. nov. strain Cad16T, a photolithoautotroph purple sulfur bacterium isolated from an alpine meromictic lake.</title>
        <authorList>
            <person name="Luedin S.M."/>
            <person name="Pothier J.F."/>
            <person name="Danza F."/>
            <person name="Storelli N."/>
            <person name="Wittwer M."/>
            <person name="Tonolla M."/>
        </authorList>
    </citation>
    <scope>NUCLEOTIDE SEQUENCE [LARGE SCALE GENOMIC DNA]</scope>
    <source>
        <strain evidence="4 5">Cad16T</strain>
        <plasmid evidence="5">Plasmid pts417</plasmid>
    </source>
</reference>
<dbReference type="GO" id="GO:0046914">
    <property type="term" value="F:transition metal ion binding"/>
    <property type="evidence" value="ECO:0007669"/>
    <property type="project" value="TreeGrafter"/>
</dbReference>
<feature type="chain" id="PRO_5014759055" evidence="2">
    <location>
        <begin position="16"/>
        <end position="369"/>
    </location>
</feature>
<gene>
    <name evidence="4" type="ORF">THSYN_30090</name>
</gene>
<organism evidence="4 5">
    <name type="scientific">Candidatus Thiodictyon syntrophicum</name>
    <dbReference type="NCBI Taxonomy" id="1166950"/>
    <lineage>
        <taxon>Bacteria</taxon>
        <taxon>Pseudomonadati</taxon>
        <taxon>Pseudomonadota</taxon>
        <taxon>Gammaproteobacteria</taxon>
        <taxon>Chromatiales</taxon>
        <taxon>Chromatiaceae</taxon>
        <taxon>Thiodictyon</taxon>
    </lineage>
</organism>
<feature type="domain" description="CzcB-like barrel-sandwich hybrid" evidence="3">
    <location>
        <begin position="72"/>
        <end position="219"/>
    </location>
</feature>
<protein>
    <submittedName>
        <fullName evidence="4">Efflux transporter periplasmic adaptor subunit</fullName>
    </submittedName>
</protein>
<evidence type="ECO:0000313" key="4">
    <source>
        <dbReference type="EMBL" id="AUB85172.1"/>
    </source>
</evidence>
<dbReference type="OrthoDB" id="9806939at2"/>
<keyword evidence="2" id="KW-0732">Signal</keyword>
<feature type="signal peptide" evidence="2">
    <location>
        <begin position="1"/>
        <end position="15"/>
    </location>
</feature>
<keyword evidence="1" id="KW-0813">Transport</keyword>
<dbReference type="EMBL" id="CP020371">
    <property type="protein sequence ID" value="AUB85172.1"/>
    <property type="molecule type" value="Genomic_DNA"/>
</dbReference>
<dbReference type="GO" id="GO:0060003">
    <property type="term" value="P:copper ion export"/>
    <property type="evidence" value="ECO:0007669"/>
    <property type="project" value="TreeGrafter"/>
</dbReference>
<name>A0A2K8UI22_9GAMM</name>
<accession>A0A2K8UI22</accession>
<dbReference type="GO" id="GO:0030288">
    <property type="term" value="C:outer membrane-bounded periplasmic space"/>
    <property type="evidence" value="ECO:0007669"/>
    <property type="project" value="TreeGrafter"/>
</dbReference>
<dbReference type="KEGG" id="tsy:THSYN_30090"/>
<dbReference type="InterPro" id="IPR058647">
    <property type="entry name" value="BSH_CzcB-like"/>
</dbReference>
<dbReference type="Pfam" id="PF25973">
    <property type="entry name" value="BSH_CzcB"/>
    <property type="match status" value="1"/>
</dbReference>
<proteinExistence type="predicted"/>
<dbReference type="InterPro" id="IPR051909">
    <property type="entry name" value="MFP_Cation_Efflux"/>
</dbReference>
<dbReference type="Gene3D" id="2.40.30.170">
    <property type="match status" value="1"/>
</dbReference>
<keyword evidence="4" id="KW-0614">Plasmid</keyword>
<evidence type="ECO:0000256" key="2">
    <source>
        <dbReference type="SAM" id="SignalP"/>
    </source>
</evidence>
<dbReference type="RefSeq" id="WP_100922817.1">
    <property type="nucleotide sequence ID" value="NZ_CP020371.1"/>
</dbReference>
<dbReference type="Gene3D" id="2.40.420.20">
    <property type="match status" value="1"/>
</dbReference>
<dbReference type="SUPFAM" id="SSF111369">
    <property type="entry name" value="HlyD-like secretion proteins"/>
    <property type="match status" value="1"/>
</dbReference>
<evidence type="ECO:0000259" key="3">
    <source>
        <dbReference type="Pfam" id="PF25973"/>
    </source>
</evidence>
<dbReference type="Proteomes" id="UP000232638">
    <property type="component" value="Plasmid pTs417"/>
</dbReference>
<dbReference type="AlphaFoldDB" id="A0A2K8UI22"/>
<dbReference type="Gene3D" id="1.10.287.470">
    <property type="entry name" value="Helix hairpin bin"/>
    <property type="match status" value="1"/>
</dbReference>
<geneLocation type="plasmid" evidence="5">
    <name>pts417</name>
</geneLocation>
<evidence type="ECO:0000313" key="5">
    <source>
        <dbReference type="Proteomes" id="UP000232638"/>
    </source>
</evidence>
<dbReference type="GO" id="GO:0015679">
    <property type="term" value="P:plasma membrane copper ion transport"/>
    <property type="evidence" value="ECO:0007669"/>
    <property type="project" value="TreeGrafter"/>
</dbReference>